<name>A0A1W0X290_HYPEX</name>
<protein>
    <recommendedName>
        <fullName evidence="3">Protein kinase domain-containing protein</fullName>
    </recommendedName>
</protein>
<accession>A0A1W0X290</accession>
<comment type="caution">
    <text evidence="1">The sequence shown here is derived from an EMBL/GenBank/DDBJ whole genome shotgun (WGS) entry which is preliminary data.</text>
</comment>
<sequence length="125" mass="14152">MIGYEDLLGVVQQGPTKYGTQHFVLRSLGICSYFMRYMDSDGKESVHLDDLHPYPTLYSGSLEVPPDALEINGQLFLIIEYCNFGSLLSYLRARRKNGRFYSHVDEDGNLLEREIGTAEAVAQIL</sequence>
<evidence type="ECO:0000313" key="2">
    <source>
        <dbReference type="Proteomes" id="UP000192578"/>
    </source>
</evidence>
<dbReference type="OrthoDB" id="4062651at2759"/>
<gene>
    <name evidence="1" type="ORF">BV898_04494</name>
</gene>
<keyword evidence="2" id="KW-1185">Reference proteome</keyword>
<dbReference type="EMBL" id="MTYJ01000022">
    <property type="protein sequence ID" value="OQV21595.1"/>
    <property type="molecule type" value="Genomic_DNA"/>
</dbReference>
<evidence type="ECO:0000313" key="1">
    <source>
        <dbReference type="EMBL" id="OQV21595.1"/>
    </source>
</evidence>
<organism evidence="1 2">
    <name type="scientific">Hypsibius exemplaris</name>
    <name type="common">Freshwater tardigrade</name>
    <dbReference type="NCBI Taxonomy" id="2072580"/>
    <lineage>
        <taxon>Eukaryota</taxon>
        <taxon>Metazoa</taxon>
        <taxon>Ecdysozoa</taxon>
        <taxon>Tardigrada</taxon>
        <taxon>Eutardigrada</taxon>
        <taxon>Parachela</taxon>
        <taxon>Hypsibioidea</taxon>
        <taxon>Hypsibiidae</taxon>
        <taxon>Hypsibius</taxon>
    </lineage>
</organism>
<evidence type="ECO:0008006" key="3">
    <source>
        <dbReference type="Google" id="ProtNLM"/>
    </source>
</evidence>
<dbReference type="AlphaFoldDB" id="A0A1W0X290"/>
<reference evidence="2" key="1">
    <citation type="submission" date="2017-01" db="EMBL/GenBank/DDBJ databases">
        <title>Comparative genomics of anhydrobiosis in the tardigrade Hypsibius dujardini.</title>
        <authorList>
            <person name="Yoshida Y."/>
            <person name="Koutsovoulos G."/>
            <person name="Laetsch D."/>
            <person name="Stevens L."/>
            <person name="Kumar S."/>
            <person name="Horikawa D."/>
            <person name="Ishino K."/>
            <person name="Komine S."/>
            <person name="Tomita M."/>
            <person name="Blaxter M."/>
            <person name="Arakawa K."/>
        </authorList>
    </citation>
    <scope>NUCLEOTIDE SEQUENCE [LARGE SCALE GENOMIC DNA]</scope>
    <source>
        <strain evidence="2">Z151</strain>
    </source>
</reference>
<proteinExistence type="predicted"/>
<dbReference type="Proteomes" id="UP000192578">
    <property type="component" value="Unassembled WGS sequence"/>
</dbReference>